<name>A0A8H8DLE8_9FUNG</name>
<dbReference type="Proteomes" id="UP000673691">
    <property type="component" value="Unassembled WGS sequence"/>
</dbReference>
<accession>A0A8H8DLE8</accession>
<comment type="caution">
    <text evidence="1">The sequence shown here is derived from an EMBL/GenBank/DDBJ whole genome shotgun (WGS) entry which is preliminary data.</text>
</comment>
<proteinExistence type="predicted"/>
<gene>
    <name evidence="1" type="ORF">BJ554DRAFT_3267</name>
</gene>
<protein>
    <submittedName>
        <fullName evidence="1">Uncharacterized protein</fullName>
    </submittedName>
</protein>
<keyword evidence="2" id="KW-1185">Reference proteome</keyword>
<dbReference type="AlphaFoldDB" id="A0A8H8DLE8"/>
<evidence type="ECO:0000313" key="2">
    <source>
        <dbReference type="Proteomes" id="UP000673691"/>
    </source>
</evidence>
<dbReference type="EMBL" id="JAEFCI010001524">
    <property type="protein sequence ID" value="KAG5462849.1"/>
    <property type="molecule type" value="Genomic_DNA"/>
</dbReference>
<organism evidence="1 2">
    <name type="scientific">Olpidium bornovanus</name>
    <dbReference type="NCBI Taxonomy" id="278681"/>
    <lineage>
        <taxon>Eukaryota</taxon>
        <taxon>Fungi</taxon>
        <taxon>Fungi incertae sedis</taxon>
        <taxon>Olpidiomycota</taxon>
        <taxon>Olpidiomycotina</taxon>
        <taxon>Olpidiomycetes</taxon>
        <taxon>Olpidiales</taxon>
        <taxon>Olpidiaceae</taxon>
        <taxon>Olpidium</taxon>
    </lineage>
</organism>
<evidence type="ECO:0000313" key="1">
    <source>
        <dbReference type="EMBL" id="KAG5462849.1"/>
    </source>
</evidence>
<sequence length="242" mass="26876">MAMFFLLHVHFTRAAPHPILTNQRHTPPWTHAARAPDMKPTFSLLAQVRLPRRHTPLIKFLGPRSKLGQGAWAVVWRAEGLGLRGRAEVFVFWSKKPTEMRRRPKAGGQGRTRSQETECAGLQRVRGSMIPSAATQGGTACPPPPPLFPPLAATGVFVRLTFCVLPPPNSASTENDPERTPAKLLQACAAEEQYRPRQISRRLFHAANQVLEVTTVTAGDGPNRRTFLPKIRCRRPACGYAR</sequence>
<dbReference type="OrthoDB" id="2116030at2759"/>
<reference evidence="1 2" key="1">
    <citation type="journal article" name="Sci. Rep.">
        <title>Genome-scale phylogenetic analyses confirm Olpidium as the closest living zoosporic fungus to the non-flagellated, terrestrial fungi.</title>
        <authorList>
            <person name="Chang Y."/>
            <person name="Rochon D."/>
            <person name="Sekimoto S."/>
            <person name="Wang Y."/>
            <person name="Chovatia M."/>
            <person name="Sandor L."/>
            <person name="Salamov A."/>
            <person name="Grigoriev I.V."/>
            <person name="Stajich J.E."/>
            <person name="Spatafora J.W."/>
        </authorList>
    </citation>
    <scope>NUCLEOTIDE SEQUENCE [LARGE SCALE GENOMIC DNA]</scope>
    <source>
        <strain evidence="1">S191</strain>
    </source>
</reference>